<dbReference type="Proteomes" id="UP001249851">
    <property type="component" value="Unassembled WGS sequence"/>
</dbReference>
<organism evidence="2 3">
    <name type="scientific">Acropora cervicornis</name>
    <name type="common">Staghorn coral</name>
    <dbReference type="NCBI Taxonomy" id="6130"/>
    <lineage>
        <taxon>Eukaryota</taxon>
        <taxon>Metazoa</taxon>
        <taxon>Cnidaria</taxon>
        <taxon>Anthozoa</taxon>
        <taxon>Hexacorallia</taxon>
        <taxon>Scleractinia</taxon>
        <taxon>Astrocoeniina</taxon>
        <taxon>Acroporidae</taxon>
        <taxon>Acropora</taxon>
    </lineage>
</organism>
<reference evidence="2" key="2">
    <citation type="journal article" date="2023" name="Science">
        <title>Genomic signatures of disease resistance in endangered staghorn corals.</title>
        <authorList>
            <person name="Vollmer S.V."/>
            <person name="Selwyn J.D."/>
            <person name="Despard B.A."/>
            <person name="Roesel C.L."/>
        </authorList>
    </citation>
    <scope>NUCLEOTIDE SEQUENCE</scope>
    <source>
        <strain evidence="2">K2</strain>
    </source>
</reference>
<dbReference type="EMBL" id="JARQWQ010000006">
    <property type="protein sequence ID" value="KAK2571537.1"/>
    <property type="molecule type" value="Genomic_DNA"/>
</dbReference>
<evidence type="ECO:0000313" key="3">
    <source>
        <dbReference type="Proteomes" id="UP001249851"/>
    </source>
</evidence>
<keyword evidence="3" id="KW-1185">Reference proteome</keyword>
<dbReference type="AlphaFoldDB" id="A0AAD9R1R7"/>
<protein>
    <submittedName>
        <fullName evidence="2">Uncharacterized protein</fullName>
    </submittedName>
</protein>
<comment type="caution">
    <text evidence="2">The sequence shown here is derived from an EMBL/GenBank/DDBJ whole genome shotgun (WGS) entry which is preliminary data.</text>
</comment>
<evidence type="ECO:0000256" key="1">
    <source>
        <dbReference type="SAM" id="MobiDB-lite"/>
    </source>
</evidence>
<gene>
    <name evidence="2" type="ORF">P5673_004143</name>
</gene>
<sequence length="1132" mass="130899">MSSVFSCGFSRVAVKESFHKPGSMAYESNPAQRWENYLKLLDESAHEKLAVERTLFVKKSRSVYDLFRKMNSQKRNEYLRYFSLTNWKAIPETQKSEHTRSNCDACHVHHFAMHSTFPNAAQLKPLKLVRDGLAQNESNGNVNVKPTQKAIKSATKHIYSKINVSFQKVFKVSFAEAQTKVKELKLQKKKDAIEKKNQNRSKQRKQLHFESATDAAIRVQKRKNQEDLGERKHKRHSPPTASVEFDKENLLQEVRNKKDGEKINYSDMARRHGLKDQKLGNMIVKEYLIEQGVDLQRFQQFRKRPAKARRKLNRTYGGEITVPTPRTTTQIKETLKEKLQAGEYTIGELVVPKRYKKIVMDSDGTLKEVEFTVSSRKIPLTEIRKRELDRFEKLGIVRGYTNEEYGQMSDDQITEQLKSVYDPAIYYPSAEMKVRGYDDVDVPALVEKPHLYILGRCSAKEVEQLAYVDTRRECLDQLTNNLRTSKGVPDVDVMRFFHGDGPEQQFESGEQRGGHNGCVSCSDDSWRYRDLVYCFRSRHLSLADRCRIVRAGPAGRMKRNGGIKPFKDMTVPELKVECAARGLDVDERLKRKGLQQYLKDHLKGVQRVPALLINEQDKSLKDINLDMYEVLPTEPLHDVKEHIANVVSEITHHLTDDEKVAFRHTLELVSGTKDQLRGSDYREMAIVLAKQLRGTVREMTEVSSILYAKPEECCPRSILRLHNQTFLHAIACEEVIGKPQILTEKKFYGRYLHSLVVHAPIQHRIICSRSTNTEQQERHFSTLSSISVATSSRRPGDIITPDIIRMQAEMKSEENQQRNSVKEQESQLQKLARCLTPPENTVIPHRVILKYPQAYQAHLERISDFLYCGEGVWWRHILTGVEFLDAPDERQRNDKGPPLHHFRSHTPQSEEQYLRDCWNECLTQQVTIPHHVLKIYDEDGNLQSVQLTGFEEEERLVDLQQVGEDLVETVEEENVEIPGHDRVPSYTEDTMMTPQIVSLAGNESTTPYQNEVIAEKFKLKTTLAKNVAKVLGDTCEVRTLDKMRMVIKNNLNNKEGQKNYETALTVVQSKVLAKHSTLKRQFQEWEKGFFAEHDCNEPTADDIRADIRAYELYKTLRLCKQFLQHWKITVHL</sequence>
<dbReference type="Gene3D" id="1.10.10.1460">
    <property type="match status" value="1"/>
</dbReference>
<accession>A0AAD9R1R7</accession>
<proteinExistence type="predicted"/>
<name>A0AAD9R1R7_ACRCE</name>
<feature type="region of interest" description="Disordered" evidence="1">
    <location>
        <begin position="192"/>
        <end position="242"/>
    </location>
</feature>
<evidence type="ECO:0000313" key="2">
    <source>
        <dbReference type="EMBL" id="KAK2571537.1"/>
    </source>
</evidence>
<reference evidence="2" key="1">
    <citation type="journal article" date="2023" name="G3 (Bethesda)">
        <title>Whole genome assembly and annotation of the endangered Caribbean coral Acropora cervicornis.</title>
        <authorList>
            <person name="Selwyn J.D."/>
            <person name="Vollmer S.V."/>
        </authorList>
    </citation>
    <scope>NUCLEOTIDE SEQUENCE</scope>
    <source>
        <strain evidence="2">K2</strain>
    </source>
</reference>